<evidence type="ECO:0000313" key="3">
    <source>
        <dbReference type="Proteomes" id="UP000001876"/>
    </source>
</evidence>
<dbReference type="PANTHER" id="PTHR33667">
    <property type="entry name" value="SI:DKEY-57N24.6"/>
    <property type="match status" value="1"/>
</dbReference>
<dbReference type="STRING" id="564608.C1N5T5"/>
<dbReference type="Proteomes" id="UP000001876">
    <property type="component" value="Unassembled WGS sequence"/>
</dbReference>
<evidence type="ECO:0000256" key="1">
    <source>
        <dbReference type="SAM" id="MobiDB-lite"/>
    </source>
</evidence>
<organism evidence="3">
    <name type="scientific">Micromonas pusilla (strain CCMP1545)</name>
    <name type="common">Picoplanktonic green alga</name>
    <dbReference type="NCBI Taxonomy" id="564608"/>
    <lineage>
        <taxon>Eukaryota</taxon>
        <taxon>Viridiplantae</taxon>
        <taxon>Chlorophyta</taxon>
        <taxon>Mamiellophyceae</taxon>
        <taxon>Mamiellales</taxon>
        <taxon>Mamiellaceae</taxon>
        <taxon>Micromonas</taxon>
    </lineage>
</organism>
<feature type="region of interest" description="Disordered" evidence="1">
    <location>
        <begin position="549"/>
        <end position="570"/>
    </location>
</feature>
<feature type="region of interest" description="Disordered" evidence="1">
    <location>
        <begin position="478"/>
        <end position="500"/>
    </location>
</feature>
<dbReference type="PANTHER" id="PTHR33667:SF7">
    <property type="entry name" value="RIKEN CDNA 1810020O05 GENE"/>
    <property type="match status" value="1"/>
</dbReference>
<name>C1N5T5_MICPC</name>
<reference evidence="2 3" key="1">
    <citation type="journal article" date="2009" name="Science">
        <title>Green evolution and dynamic adaptations revealed by genomes of the marine picoeukaryotes Micromonas.</title>
        <authorList>
            <person name="Worden A.Z."/>
            <person name="Lee J.H."/>
            <person name="Mock T."/>
            <person name="Rouze P."/>
            <person name="Simmons M.P."/>
            <person name="Aerts A.L."/>
            <person name="Allen A.E."/>
            <person name="Cuvelier M.L."/>
            <person name="Derelle E."/>
            <person name="Everett M.V."/>
            <person name="Foulon E."/>
            <person name="Grimwood J."/>
            <person name="Gundlach H."/>
            <person name="Henrissat B."/>
            <person name="Napoli C."/>
            <person name="McDonald S.M."/>
            <person name="Parker M.S."/>
            <person name="Rombauts S."/>
            <person name="Salamov A."/>
            <person name="Von Dassow P."/>
            <person name="Badger J.H."/>
            <person name="Coutinho P.M."/>
            <person name="Demir E."/>
            <person name="Dubchak I."/>
            <person name="Gentemann C."/>
            <person name="Eikrem W."/>
            <person name="Gready J.E."/>
            <person name="John U."/>
            <person name="Lanier W."/>
            <person name="Lindquist E.A."/>
            <person name="Lucas S."/>
            <person name="Mayer K.F."/>
            <person name="Moreau H."/>
            <person name="Not F."/>
            <person name="Otillar R."/>
            <person name="Panaud O."/>
            <person name="Pangilinan J."/>
            <person name="Paulsen I."/>
            <person name="Piegu B."/>
            <person name="Poliakov A."/>
            <person name="Robbens S."/>
            <person name="Schmutz J."/>
            <person name="Toulza E."/>
            <person name="Wyss T."/>
            <person name="Zelensky A."/>
            <person name="Zhou K."/>
            <person name="Armbrust E.V."/>
            <person name="Bhattacharya D."/>
            <person name="Goodenough U.W."/>
            <person name="Van de Peer Y."/>
            <person name="Grigoriev I.V."/>
        </authorList>
    </citation>
    <scope>NUCLEOTIDE SEQUENCE [LARGE SCALE GENOMIC DNA]</scope>
    <source>
        <strain evidence="2 3">CCMP1545</strain>
    </source>
</reference>
<proteinExistence type="predicted"/>
<sequence length="642" mass="70575">MERPSAESKVLPMTNVPRGGDLDWSSRPGRFADSDASVRLVFETATPLTPKRGASRSRPYVRAVFTVAYDNARLFRELLGIVRAQNAEALDIRGTPKHVLFALSTMKLTPAQVVDPGVRVMTGYHVIDGIRRQLLIEGSVDVMRPVFDVARREKARGGRSVILCNPARSTHWFPYDRVRVVNADPEGLLPAHLSAHPLAYGSLGADLWPIKLCDDVARIAGGATCASGGVVGDATREAVRRISALARGGAAWARQVERARLCPTPEMLVALDRRFGDVLTIVDLTGRAPIERAFGWHRSAAEAAARARDGGSLGSEGEGGLRRVLIHAGPHTTATALTFAEDTLATGAGADVHDDQGATFICDGSVDVDESGGSSGRRRAKTKPELDTTSPEGYLEELAARRRLRLRRDVDAEEMATIRALEKTVGTAKRAAWQTWNVTRITRERAAAILADVAARTAEMDAAARAKETAEMRALHPEPFKWPPSLDREKEGVHRRAPTEKRVEELKEPHVEGELLETNYVRRVLYKRFSPIARFQRLIADLRKTGYADVDGGKRPPFKPQSKAPPDFGTDKSHYATVHLVGEKLLAEQREAEEKEREAWKQKVVVDSTYFKTTLPGSGYGQNGPIRRVLRHTGSHTTTFAW</sequence>
<dbReference type="EMBL" id="GG663748">
    <property type="protein sequence ID" value="EEH52558.1"/>
    <property type="molecule type" value="Genomic_DNA"/>
</dbReference>
<protein>
    <submittedName>
        <fullName evidence="2">Predicted protein</fullName>
    </submittedName>
</protein>
<dbReference type="OrthoDB" id="568301at2759"/>
<dbReference type="AlphaFoldDB" id="C1N5T5"/>
<evidence type="ECO:0000313" key="2">
    <source>
        <dbReference type="EMBL" id="EEH52558.1"/>
    </source>
</evidence>
<dbReference type="KEGG" id="mpp:MICPUCDRAFT_53032"/>
<feature type="compositionally biased region" description="Basic and acidic residues" evidence="1">
    <location>
        <begin position="486"/>
        <end position="500"/>
    </location>
</feature>
<keyword evidence="3" id="KW-1185">Reference proteome</keyword>
<accession>C1N5T5</accession>
<gene>
    <name evidence="2" type="ORF">MICPUCDRAFT_53032</name>
</gene>
<feature type="region of interest" description="Disordered" evidence="1">
    <location>
        <begin position="1"/>
        <end position="26"/>
    </location>
</feature>
<feature type="region of interest" description="Disordered" evidence="1">
    <location>
        <begin position="363"/>
        <end position="389"/>
    </location>
</feature>
<dbReference type="GeneID" id="9688861"/>
<dbReference type="RefSeq" id="XP_003063422.1">
    <property type="nucleotide sequence ID" value="XM_003063376.1"/>
</dbReference>